<evidence type="ECO:0000313" key="2">
    <source>
        <dbReference type="Proteomes" id="UP000436006"/>
    </source>
</evidence>
<dbReference type="RefSeq" id="WP_157586794.1">
    <property type="nucleotide sequence ID" value="NZ_WPIN01000006.1"/>
</dbReference>
<proteinExistence type="predicted"/>
<dbReference type="EMBL" id="WPIN01000006">
    <property type="protein sequence ID" value="MVM32088.1"/>
    <property type="molecule type" value="Genomic_DNA"/>
</dbReference>
<protein>
    <submittedName>
        <fullName evidence="1">Uncharacterized protein</fullName>
    </submittedName>
</protein>
<dbReference type="AlphaFoldDB" id="A0A7K1SEF5"/>
<keyword evidence="2" id="KW-1185">Reference proteome</keyword>
<dbReference type="Proteomes" id="UP000436006">
    <property type="component" value="Unassembled WGS sequence"/>
</dbReference>
<evidence type="ECO:0000313" key="1">
    <source>
        <dbReference type="EMBL" id="MVM32088.1"/>
    </source>
</evidence>
<organism evidence="1 2">
    <name type="scientific">Spirosoma arboris</name>
    <dbReference type="NCBI Taxonomy" id="2682092"/>
    <lineage>
        <taxon>Bacteria</taxon>
        <taxon>Pseudomonadati</taxon>
        <taxon>Bacteroidota</taxon>
        <taxon>Cytophagia</taxon>
        <taxon>Cytophagales</taxon>
        <taxon>Cytophagaceae</taxon>
        <taxon>Spirosoma</taxon>
    </lineage>
</organism>
<comment type="caution">
    <text evidence="1">The sequence shown here is derived from an EMBL/GenBank/DDBJ whole genome shotgun (WGS) entry which is preliminary data.</text>
</comment>
<name>A0A7K1SEF5_9BACT</name>
<sequence>MEQTAQTLIEEHEVFRARIKNLISQLYRKNVKNHNGEVMAEASLTEEWEYEGQGLNAITEQGLAYKIDERIDELFTWDDLETESLIEVVHILEDKEFVESN</sequence>
<reference evidence="1 2" key="1">
    <citation type="submission" date="2019-12" db="EMBL/GenBank/DDBJ databases">
        <title>Spirosoma sp. HMF4905 genome sequencing and assembly.</title>
        <authorList>
            <person name="Kang H."/>
            <person name="Cha I."/>
            <person name="Kim H."/>
            <person name="Joh K."/>
        </authorList>
    </citation>
    <scope>NUCLEOTIDE SEQUENCE [LARGE SCALE GENOMIC DNA]</scope>
    <source>
        <strain evidence="1 2">HMF4905</strain>
    </source>
</reference>
<gene>
    <name evidence="1" type="ORF">GO755_18710</name>
</gene>
<accession>A0A7K1SEF5</accession>